<comment type="similarity">
    <text evidence="2">Belongs to the ribonuclease III family.</text>
</comment>
<dbReference type="InterPro" id="IPR036890">
    <property type="entry name" value="HATPase_C_sf"/>
</dbReference>
<dbReference type="SUPFAM" id="SSF55874">
    <property type="entry name" value="ATPase domain of HSP90 chaperone/DNA topoisomerase II/histidine kinase"/>
    <property type="match status" value="1"/>
</dbReference>
<evidence type="ECO:0000256" key="6">
    <source>
        <dbReference type="ARBA" id="ARBA00022777"/>
    </source>
</evidence>
<keyword evidence="12" id="KW-0067">ATP-binding</keyword>
<dbReference type="PROSITE" id="PS50137">
    <property type="entry name" value="DS_RBD"/>
    <property type="match status" value="1"/>
</dbReference>
<evidence type="ECO:0000259" key="10">
    <source>
        <dbReference type="PROSITE" id="PS50109"/>
    </source>
</evidence>
<evidence type="ECO:0000313" key="12">
    <source>
        <dbReference type="EMBL" id="MFC5886585.1"/>
    </source>
</evidence>
<evidence type="ECO:0000256" key="3">
    <source>
        <dbReference type="ARBA" id="ARBA00012438"/>
    </source>
</evidence>
<organism evidence="12 13">
    <name type="scientific">Kitasatospora aburaviensis</name>
    <dbReference type="NCBI Taxonomy" id="67265"/>
    <lineage>
        <taxon>Bacteria</taxon>
        <taxon>Bacillati</taxon>
        <taxon>Actinomycetota</taxon>
        <taxon>Actinomycetes</taxon>
        <taxon>Kitasatosporales</taxon>
        <taxon>Streptomycetaceae</taxon>
        <taxon>Kitasatospora</taxon>
    </lineage>
</organism>
<dbReference type="EC" id="2.7.13.3" evidence="3"/>
<dbReference type="RefSeq" id="WP_313762318.1">
    <property type="nucleotide sequence ID" value="NZ_BAAAVH010000009.1"/>
</dbReference>
<dbReference type="InterPro" id="IPR004358">
    <property type="entry name" value="Sig_transdc_His_kin-like_C"/>
</dbReference>
<dbReference type="InterPro" id="IPR050980">
    <property type="entry name" value="2C_sensor_his_kinase"/>
</dbReference>
<evidence type="ECO:0000256" key="7">
    <source>
        <dbReference type="ARBA" id="ARBA00022884"/>
    </source>
</evidence>
<dbReference type="PROSITE" id="PS50109">
    <property type="entry name" value="HIS_KIN"/>
    <property type="match status" value="1"/>
</dbReference>
<keyword evidence="8" id="KW-0902">Two-component regulatory system</keyword>
<keyword evidence="6" id="KW-0418">Kinase</keyword>
<dbReference type="InterPro" id="IPR036389">
    <property type="entry name" value="RNase_III_sf"/>
</dbReference>
<dbReference type="PANTHER" id="PTHR44936:SF9">
    <property type="entry name" value="SENSOR PROTEIN CREC"/>
    <property type="match status" value="1"/>
</dbReference>
<comment type="caution">
    <text evidence="12">The sequence shown here is derived from an EMBL/GenBank/DDBJ whole genome shotgun (WGS) entry which is preliminary data.</text>
</comment>
<keyword evidence="4" id="KW-0597">Phosphoprotein</keyword>
<feature type="domain" description="DRBM" evidence="11">
    <location>
        <begin position="188"/>
        <end position="253"/>
    </location>
</feature>
<evidence type="ECO:0000256" key="4">
    <source>
        <dbReference type="ARBA" id="ARBA00022553"/>
    </source>
</evidence>
<dbReference type="GO" id="GO:0005524">
    <property type="term" value="F:ATP binding"/>
    <property type="evidence" value="ECO:0007669"/>
    <property type="project" value="UniProtKB-KW"/>
</dbReference>
<keyword evidence="5" id="KW-0808">Transferase</keyword>
<comment type="catalytic activity">
    <reaction evidence="1">
        <text>ATP + protein L-histidine = ADP + protein N-phospho-L-histidine.</text>
        <dbReference type="EC" id="2.7.13.3"/>
    </reaction>
</comment>
<dbReference type="SUPFAM" id="SSF54768">
    <property type="entry name" value="dsRNA-binding domain-like"/>
    <property type="match status" value="2"/>
</dbReference>
<proteinExistence type="inferred from homology"/>
<dbReference type="SUPFAM" id="SSF69065">
    <property type="entry name" value="RNase III domain-like"/>
    <property type="match status" value="1"/>
</dbReference>
<evidence type="ECO:0000259" key="11">
    <source>
        <dbReference type="PROSITE" id="PS50137"/>
    </source>
</evidence>
<dbReference type="SMART" id="SM00358">
    <property type="entry name" value="DSRM"/>
    <property type="match status" value="2"/>
</dbReference>
<evidence type="ECO:0000313" key="13">
    <source>
        <dbReference type="Proteomes" id="UP001596067"/>
    </source>
</evidence>
<gene>
    <name evidence="12" type="ORF">ACFP0N_16600</name>
</gene>
<dbReference type="InterPro" id="IPR003594">
    <property type="entry name" value="HATPase_dom"/>
</dbReference>
<dbReference type="Gene3D" id="1.10.1520.10">
    <property type="entry name" value="Ribonuclease III domain"/>
    <property type="match status" value="1"/>
</dbReference>
<dbReference type="CDD" id="cd00075">
    <property type="entry name" value="HATPase"/>
    <property type="match status" value="1"/>
</dbReference>
<dbReference type="Pfam" id="PF02518">
    <property type="entry name" value="HATPase_c"/>
    <property type="match status" value="1"/>
</dbReference>
<name>A0ABW1EY99_9ACTN</name>
<dbReference type="Gene3D" id="3.30.565.10">
    <property type="entry name" value="Histidine kinase-like ATPase, C-terminal domain"/>
    <property type="match status" value="1"/>
</dbReference>
<dbReference type="InterPro" id="IPR005467">
    <property type="entry name" value="His_kinase_dom"/>
</dbReference>
<dbReference type="SMART" id="SM00387">
    <property type="entry name" value="HATPase_c"/>
    <property type="match status" value="1"/>
</dbReference>
<sequence>MAAGTPASVRTGSLGVLEQAVLDAGYDFTPVLNHLHDLGLRDPSWTVKRSLAVGLAHSSFLYEHTDLLPGVTRGLLDTLHGLGMTYVWRRAAIRGYQQLPSPLTAGALSKHASNVSLQVPGWAVQQSWLLRSCRLSAGLVGKPVPPGVAATVLRQLVGVLCVLDRQDVADRLLESLVVDATQSDAVTDPRTKLQVLLGKGAPTYEFDREGPDHDAVFTAVATDTLGRQGFGKGSSKKSASRNAGLDFISRHLPHALQVAAHPGSRRETPGEIPGHAVHASAVRRVQDLFALPPGSRPLLGQALVHASWEYEQRSVLMPLHQQDNQALGFIGSQVLNFEYVLAQARSSVHSPPDAFFSTSVPNTVYDSALRLAGLAPALLLGVGQAAKGIPVEVGSNAFQAVIGAVFVARNFPPSLAEEWPLEWRTLWPTLIPEASIDTTTALGKLASGMQLQIHYTVREYGPDHGKQHRATAVLTSSLLQAAVSAREGEAISGKKVARQAAAQVVLDILDALAGRQPAKMLATAPEGDQSVARFILAHQAAALTRSTIPLPRWISGQLFGLHWAASSEALLEWATEADQLMTRAMSFEDGISSFQRAFRAARDAERADDQARSIDLELSNLLSRIQRLDDPEALTGDDLQRLVQLCDIYRCMGTDDPDTALADLIDDWTLLHRGRLNITGSPDKPDAELTGRERAVLDALASTLLKTAGTASVEILSSQPLRLRFNTDLDATQRQAVDQTCKLWAGVTRTVTITLVHQGIEATIAGTHAPSARGPIIRAALTALRPGTEPYLASVADLLHDLKNQVTAARTAASTPATSRTARLEHQLTASRHLDQAQALAIRLKASTSTLSYDGEQATELGPFLRTYAATVLTRLPGTISLSIPDARRAVHIAIGERTLRAILDNLVGNAIEAMPHGGAITLEWTADDYEAVVEIADTGPGVPPDILNALTSGERIRSTKPGGNGLGLLGARSLLTRAGGHLAAPPTASGTTWLLTLPVAPAPSPETS</sequence>
<dbReference type="InterPro" id="IPR014720">
    <property type="entry name" value="dsRBD_dom"/>
</dbReference>
<dbReference type="Gene3D" id="3.30.160.20">
    <property type="match status" value="1"/>
</dbReference>
<dbReference type="PANTHER" id="PTHR44936">
    <property type="entry name" value="SENSOR PROTEIN CREC"/>
    <property type="match status" value="1"/>
</dbReference>
<dbReference type="EMBL" id="JBHSOD010000018">
    <property type="protein sequence ID" value="MFC5886585.1"/>
    <property type="molecule type" value="Genomic_DNA"/>
</dbReference>
<evidence type="ECO:0000256" key="5">
    <source>
        <dbReference type="ARBA" id="ARBA00022679"/>
    </source>
</evidence>
<evidence type="ECO:0000256" key="1">
    <source>
        <dbReference type="ARBA" id="ARBA00000085"/>
    </source>
</evidence>
<evidence type="ECO:0000256" key="9">
    <source>
        <dbReference type="PROSITE-ProRule" id="PRU00266"/>
    </source>
</evidence>
<accession>A0ABW1EY99</accession>
<dbReference type="PRINTS" id="PR00344">
    <property type="entry name" value="BCTRLSENSOR"/>
</dbReference>
<feature type="domain" description="Histidine kinase" evidence="10">
    <location>
        <begin position="797"/>
        <end position="1002"/>
    </location>
</feature>
<keyword evidence="12" id="KW-0547">Nucleotide-binding</keyword>
<evidence type="ECO:0000256" key="2">
    <source>
        <dbReference type="ARBA" id="ARBA00010183"/>
    </source>
</evidence>
<dbReference type="CDD" id="cd00048">
    <property type="entry name" value="DSRM_SF"/>
    <property type="match status" value="1"/>
</dbReference>
<keyword evidence="13" id="KW-1185">Reference proteome</keyword>
<evidence type="ECO:0000256" key="8">
    <source>
        <dbReference type="ARBA" id="ARBA00023012"/>
    </source>
</evidence>
<protein>
    <recommendedName>
        <fullName evidence="3">histidine kinase</fullName>
        <ecNumber evidence="3">2.7.13.3</ecNumber>
    </recommendedName>
</protein>
<keyword evidence="7 9" id="KW-0694">RNA-binding</keyword>
<dbReference type="Proteomes" id="UP001596067">
    <property type="component" value="Unassembled WGS sequence"/>
</dbReference>
<reference evidence="13" key="1">
    <citation type="journal article" date="2019" name="Int. J. Syst. Evol. Microbiol.">
        <title>The Global Catalogue of Microorganisms (GCM) 10K type strain sequencing project: providing services to taxonomists for standard genome sequencing and annotation.</title>
        <authorList>
            <consortium name="The Broad Institute Genomics Platform"/>
            <consortium name="The Broad Institute Genome Sequencing Center for Infectious Disease"/>
            <person name="Wu L."/>
            <person name="Ma J."/>
        </authorList>
    </citation>
    <scope>NUCLEOTIDE SEQUENCE [LARGE SCALE GENOMIC DNA]</scope>
    <source>
        <strain evidence="13">CGMCC 4.1469</strain>
    </source>
</reference>